<dbReference type="eggNOG" id="COG2165">
    <property type="taxonomic scope" value="Bacteria"/>
</dbReference>
<evidence type="ECO:0008006" key="5">
    <source>
        <dbReference type="Google" id="ProtNLM"/>
    </source>
</evidence>
<reference evidence="3 4" key="1">
    <citation type="submission" date="2008-03" db="EMBL/GenBank/DDBJ databases">
        <title>Complete sequence of Leptothrix cholodnii SP-6.</title>
        <authorList>
            <consortium name="US DOE Joint Genome Institute"/>
            <person name="Copeland A."/>
            <person name="Lucas S."/>
            <person name="Lapidus A."/>
            <person name="Glavina del Rio T."/>
            <person name="Dalin E."/>
            <person name="Tice H."/>
            <person name="Bruce D."/>
            <person name="Goodwin L."/>
            <person name="Pitluck S."/>
            <person name="Chertkov O."/>
            <person name="Brettin T."/>
            <person name="Detter J.C."/>
            <person name="Han C."/>
            <person name="Kuske C.R."/>
            <person name="Schmutz J."/>
            <person name="Larimer F."/>
            <person name="Land M."/>
            <person name="Hauser L."/>
            <person name="Kyrpides N."/>
            <person name="Lykidis A."/>
            <person name="Emerson D."/>
            <person name="Richardson P."/>
        </authorList>
    </citation>
    <scope>NUCLEOTIDE SEQUENCE [LARGE SCALE GENOMIC DNA]</scope>
    <source>
        <strain evidence="4">ATCC 51168 / LMG 8142 / SP-6</strain>
    </source>
</reference>
<protein>
    <recommendedName>
        <fullName evidence="5">Type II secretory pathway, pseudopilin PulG</fullName>
    </recommendedName>
</protein>
<evidence type="ECO:0000256" key="1">
    <source>
        <dbReference type="SAM" id="MobiDB-lite"/>
    </source>
</evidence>
<keyword evidence="2" id="KW-0472">Membrane</keyword>
<dbReference type="KEGG" id="lch:Lcho_3887"/>
<feature type="region of interest" description="Disordered" evidence="1">
    <location>
        <begin position="194"/>
        <end position="264"/>
    </location>
</feature>
<name>B1Y7J3_LEPCP</name>
<dbReference type="AlphaFoldDB" id="B1Y7J3"/>
<keyword evidence="4" id="KW-1185">Reference proteome</keyword>
<dbReference type="HOGENOM" id="CLU_088953_0_0_4"/>
<keyword evidence="2" id="KW-0812">Transmembrane</keyword>
<keyword evidence="2" id="KW-1133">Transmembrane helix</keyword>
<dbReference type="EMBL" id="CP001013">
    <property type="protein sequence ID" value="ACB36141.1"/>
    <property type="molecule type" value="Genomic_DNA"/>
</dbReference>
<feature type="transmembrane region" description="Helical" evidence="2">
    <location>
        <begin position="20"/>
        <end position="44"/>
    </location>
</feature>
<feature type="compositionally biased region" description="Low complexity" evidence="1">
    <location>
        <begin position="194"/>
        <end position="210"/>
    </location>
</feature>
<gene>
    <name evidence="3" type="ordered locus">Lcho_3887</name>
</gene>
<evidence type="ECO:0000256" key="2">
    <source>
        <dbReference type="SAM" id="Phobius"/>
    </source>
</evidence>
<proteinExistence type="predicted"/>
<evidence type="ECO:0000313" key="4">
    <source>
        <dbReference type="Proteomes" id="UP000001693"/>
    </source>
</evidence>
<accession>B1Y7J3</accession>
<dbReference type="Proteomes" id="UP000001693">
    <property type="component" value="Chromosome"/>
</dbReference>
<dbReference type="STRING" id="395495.Lcho_3887"/>
<sequence precursor="true">MVSGRSGAGLCVGLSRPQRGVTYLALLLAAAITSAAMAAGMTVWSQTQRRERETQLLWAGGQIRQAIAAYARTASDVGNRYPRTLEDLLLDPRSPAPRRHLRRIYDDPMTRSTEWGLVRNAQGRIVGVYSRAEGRPLKTGRFAAADSAFEQARSYADWRFTAVPDNGLLDPPPAHPDGQEPVDVAPAVIADPADEPASIPASTPATAAPAVRPPASAPLPAAEPVQEPEPEPEPQPVHETDPADEPGTVIEEAPAVDNPERDTD</sequence>
<evidence type="ECO:0000313" key="3">
    <source>
        <dbReference type="EMBL" id="ACB36141.1"/>
    </source>
</evidence>
<organism evidence="3 4">
    <name type="scientific">Leptothrix cholodnii (strain ATCC 51168 / LMG 8142 / SP-6)</name>
    <name type="common">Leptothrix discophora (strain SP-6)</name>
    <dbReference type="NCBI Taxonomy" id="395495"/>
    <lineage>
        <taxon>Bacteria</taxon>
        <taxon>Pseudomonadati</taxon>
        <taxon>Pseudomonadota</taxon>
        <taxon>Betaproteobacteria</taxon>
        <taxon>Burkholderiales</taxon>
        <taxon>Sphaerotilaceae</taxon>
        <taxon>Leptothrix</taxon>
    </lineage>
</organism>